<dbReference type="Proteomes" id="UP000272942">
    <property type="component" value="Unassembled WGS sequence"/>
</dbReference>
<dbReference type="GO" id="GO:0000938">
    <property type="term" value="C:GARP complex"/>
    <property type="evidence" value="ECO:0007669"/>
    <property type="project" value="TreeGrafter"/>
</dbReference>
<evidence type="ECO:0000313" key="2">
    <source>
        <dbReference type="Proteomes" id="UP000272942"/>
    </source>
</evidence>
<dbReference type="GO" id="GO:0019905">
    <property type="term" value="F:syntaxin binding"/>
    <property type="evidence" value="ECO:0007669"/>
    <property type="project" value="TreeGrafter"/>
</dbReference>
<reference evidence="1 2" key="1">
    <citation type="submission" date="2018-11" db="EMBL/GenBank/DDBJ databases">
        <authorList>
            <consortium name="Pathogen Informatics"/>
        </authorList>
    </citation>
    <scope>NUCLEOTIDE SEQUENCE [LARGE SCALE GENOMIC DNA]</scope>
    <source>
        <strain evidence="1 2">Egypt</strain>
    </source>
</reference>
<dbReference type="GO" id="GO:0032456">
    <property type="term" value="P:endocytic recycling"/>
    <property type="evidence" value="ECO:0007669"/>
    <property type="project" value="TreeGrafter"/>
</dbReference>
<accession>A0A3P8GXA5</accession>
<protein>
    <submittedName>
        <fullName evidence="1">Uncharacterized protein</fullName>
    </submittedName>
</protein>
<dbReference type="GO" id="GO:0042147">
    <property type="term" value="P:retrograde transport, endosome to Golgi"/>
    <property type="evidence" value="ECO:0007669"/>
    <property type="project" value="TreeGrafter"/>
</dbReference>
<dbReference type="PANTHER" id="PTHR14190:SF7">
    <property type="entry name" value="VACUOLAR PROTEIN SORTING-ASSOCIATED PROTEIN 52 HOMOLOG"/>
    <property type="match status" value="1"/>
</dbReference>
<name>A0A3P8GXA5_9TREM</name>
<dbReference type="EMBL" id="UZAN01065173">
    <property type="protein sequence ID" value="VDP93902.1"/>
    <property type="molecule type" value="Genomic_DNA"/>
</dbReference>
<gene>
    <name evidence="1" type="ORF">ECPE_LOCUS16630</name>
</gene>
<dbReference type="GO" id="GO:0006896">
    <property type="term" value="P:Golgi to vacuole transport"/>
    <property type="evidence" value="ECO:0007669"/>
    <property type="project" value="TreeGrafter"/>
</dbReference>
<sequence length="171" mass="19095">MASQHTATFIDEALAPYFGSLISFVRDAESRHARGGTSSSSAMLWEPVDGKSGSNIRAEETRVTRIIKGFNIDWKNSIEKIHEEIMTEFANFTLGTQIFQVSLLRSSLYDCSHFCLSRVFTKGVHIFLNLVLDGTIPSELIAVRTYFVIPEWNCGRGSIFSCLSYPSNTPS</sequence>
<dbReference type="GO" id="GO:0005829">
    <property type="term" value="C:cytosol"/>
    <property type="evidence" value="ECO:0007669"/>
    <property type="project" value="GOC"/>
</dbReference>
<evidence type="ECO:0000313" key="1">
    <source>
        <dbReference type="EMBL" id="VDP93902.1"/>
    </source>
</evidence>
<dbReference type="GO" id="GO:0007041">
    <property type="term" value="P:lysosomal transport"/>
    <property type="evidence" value="ECO:0007669"/>
    <property type="project" value="TreeGrafter"/>
</dbReference>
<organism evidence="1 2">
    <name type="scientific">Echinostoma caproni</name>
    <dbReference type="NCBI Taxonomy" id="27848"/>
    <lineage>
        <taxon>Eukaryota</taxon>
        <taxon>Metazoa</taxon>
        <taxon>Spiralia</taxon>
        <taxon>Lophotrochozoa</taxon>
        <taxon>Platyhelminthes</taxon>
        <taxon>Trematoda</taxon>
        <taxon>Digenea</taxon>
        <taxon>Plagiorchiida</taxon>
        <taxon>Echinostomata</taxon>
        <taxon>Echinostomatoidea</taxon>
        <taxon>Echinostomatidae</taxon>
        <taxon>Echinostoma</taxon>
    </lineage>
</organism>
<dbReference type="PANTHER" id="PTHR14190">
    <property type="entry name" value="SUPPRESSOR OF ACTIN MUTATIONS 2/VACUOLAR PROTEIN SORTING 52"/>
    <property type="match status" value="1"/>
</dbReference>
<dbReference type="AlphaFoldDB" id="A0A3P8GXA5"/>
<dbReference type="OrthoDB" id="6252195at2759"/>
<proteinExistence type="predicted"/>
<dbReference type="InterPro" id="IPR007258">
    <property type="entry name" value="Vps52"/>
</dbReference>
<keyword evidence="2" id="KW-1185">Reference proteome</keyword>